<dbReference type="GO" id="GO:0005737">
    <property type="term" value="C:cytoplasm"/>
    <property type="evidence" value="ECO:0007669"/>
    <property type="project" value="UniProtKB-SubCell"/>
</dbReference>
<keyword evidence="5" id="KW-0963">Cytoplasm</keyword>
<feature type="domain" description="Pyrroline-5-carboxylate reductase dimerisation" evidence="9">
    <location>
        <begin position="163"/>
        <end position="268"/>
    </location>
</feature>
<dbReference type="EC" id="1.5.1.2" evidence="5 6"/>
<keyword evidence="3 5" id="KW-0521">NADP</keyword>
<evidence type="ECO:0000313" key="11">
    <source>
        <dbReference type="Proteomes" id="UP001286174"/>
    </source>
</evidence>
<dbReference type="Gene3D" id="1.10.3730.10">
    <property type="entry name" value="ProC C-terminal domain-like"/>
    <property type="match status" value="1"/>
</dbReference>
<evidence type="ECO:0000256" key="2">
    <source>
        <dbReference type="ARBA" id="ARBA00022650"/>
    </source>
</evidence>
<dbReference type="PIRSF" id="PIRSF000193">
    <property type="entry name" value="Pyrrol-5-carb_rd"/>
    <property type="match status" value="1"/>
</dbReference>
<comment type="subcellular location">
    <subcellularLocation>
        <location evidence="5">Cytoplasm</location>
    </subcellularLocation>
</comment>
<evidence type="ECO:0000259" key="8">
    <source>
        <dbReference type="Pfam" id="PF03807"/>
    </source>
</evidence>
<dbReference type="InterPro" id="IPR000304">
    <property type="entry name" value="Pyrroline-COOH_reductase"/>
</dbReference>
<protein>
    <recommendedName>
        <fullName evidence="5 6">Pyrroline-5-carboxylate reductase</fullName>
        <shortName evidence="5">P5C reductase</shortName>
        <shortName evidence="5">P5CR</shortName>
        <ecNumber evidence="5 6">1.5.1.2</ecNumber>
    </recommendedName>
    <alternativeName>
        <fullName evidence="5">PCA reductase</fullName>
    </alternativeName>
</protein>
<evidence type="ECO:0000256" key="5">
    <source>
        <dbReference type="HAMAP-Rule" id="MF_01925"/>
    </source>
</evidence>
<dbReference type="NCBIfam" id="TIGR00112">
    <property type="entry name" value="proC"/>
    <property type="match status" value="1"/>
</dbReference>
<feature type="binding site" evidence="7">
    <location>
        <begin position="12"/>
        <end position="17"/>
    </location>
    <ligand>
        <name>NADP(+)</name>
        <dbReference type="ChEBI" id="CHEBI:58349"/>
    </ligand>
</feature>
<comment type="caution">
    <text evidence="10">The sequence shown here is derived from an EMBL/GenBank/DDBJ whole genome shotgun (WGS) entry which is preliminary data.</text>
</comment>
<evidence type="ECO:0000256" key="3">
    <source>
        <dbReference type="ARBA" id="ARBA00022857"/>
    </source>
</evidence>
<dbReference type="Pfam" id="PF03807">
    <property type="entry name" value="F420_oxidored"/>
    <property type="match status" value="1"/>
</dbReference>
<comment type="similarity">
    <text evidence="1 5">Belongs to the pyrroline-5-carboxylate reductase family.</text>
</comment>
<dbReference type="RefSeq" id="WP_108774056.1">
    <property type="nucleotide sequence ID" value="NZ_JALBUR010000005.1"/>
</dbReference>
<dbReference type="SUPFAM" id="SSF51735">
    <property type="entry name" value="NAD(P)-binding Rossmann-fold domains"/>
    <property type="match status" value="1"/>
</dbReference>
<reference evidence="10 11" key="1">
    <citation type="submission" date="2022-03" db="EMBL/GenBank/DDBJ databases">
        <title>Novel taxa within the pig intestine.</title>
        <authorList>
            <person name="Wylensek D."/>
            <person name="Bishof K."/>
            <person name="Afrizal A."/>
            <person name="Clavel T."/>
        </authorList>
    </citation>
    <scope>NUCLEOTIDE SEQUENCE [LARGE SCALE GENOMIC DNA]</scope>
    <source>
        <strain evidence="10 11">CLA-KB-P133</strain>
    </source>
</reference>
<sequence>MRTTKKYMLGFIGCGHMGMAIARGAVAKEYLERYQLVVYDHHDTNMKTAKGERFGLAKDEADVAENAHIVLLAVNPTQADAVLEKLKEHQPECLLSIVTGLSIAHIQSILGKDTQVIRAMPNTPLQIGEGSTALCKSENCKADEYDFIFQMFAGMGVARTIPEDQMNAIVAVHGSVPAYVYYFIECILKDAVSRGIDEEAARALLVQTVIGSGNLLKQNAGKPIEEFINEVASKGGTTIEAINTFKELNLASIIHEADEKCVKRAEELSH</sequence>
<feature type="binding site" evidence="7">
    <location>
        <begin position="73"/>
        <end position="76"/>
    </location>
    <ligand>
        <name>NADP(+)</name>
        <dbReference type="ChEBI" id="CHEBI:58349"/>
    </ligand>
</feature>
<keyword evidence="2 5" id="KW-0641">Proline biosynthesis</keyword>
<dbReference type="InterPro" id="IPR029036">
    <property type="entry name" value="P5CR_dimer"/>
</dbReference>
<feature type="domain" description="Pyrroline-5-carboxylate reductase catalytic N-terminal" evidence="8">
    <location>
        <begin position="9"/>
        <end position="99"/>
    </location>
</feature>
<evidence type="ECO:0000256" key="7">
    <source>
        <dbReference type="PIRSR" id="PIRSR000193-1"/>
    </source>
</evidence>
<organism evidence="10 11">
    <name type="scientific">Grylomicrobium aquisgranensis</name>
    <dbReference type="NCBI Taxonomy" id="2926318"/>
    <lineage>
        <taxon>Bacteria</taxon>
        <taxon>Bacillati</taxon>
        <taxon>Bacillota</taxon>
        <taxon>Erysipelotrichia</taxon>
        <taxon>Erysipelotrichales</taxon>
        <taxon>Erysipelotrichaceae</taxon>
        <taxon>Grylomicrobium</taxon>
    </lineage>
</organism>
<comment type="catalytic activity">
    <reaction evidence="5">
        <text>L-proline + NADP(+) = (S)-1-pyrroline-5-carboxylate + NADPH + 2 H(+)</text>
        <dbReference type="Rhea" id="RHEA:14109"/>
        <dbReference type="ChEBI" id="CHEBI:15378"/>
        <dbReference type="ChEBI" id="CHEBI:17388"/>
        <dbReference type="ChEBI" id="CHEBI:57783"/>
        <dbReference type="ChEBI" id="CHEBI:58349"/>
        <dbReference type="ChEBI" id="CHEBI:60039"/>
        <dbReference type="EC" id="1.5.1.2"/>
    </reaction>
</comment>
<evidence type="ECO:0000313" key="10">
    <source>
        <dbReference type="EMBL" id="MDX8419120.1"/>
    </source>
</evidence>
<dbReference type="GO" id="GO:0004735">
    <property type="term" value="F:pyrroline-5-carboxylate reductase activity"/>
    <property type="evidence" value="ECO:0007669"/>
    <property type="project" value="UniProtKB-UniRule"/>
</dbReference>
<dbReference type="HAMAP" id="MF_01925">
    <property type="entry name" value="P5C_reductase"/>
    <property type="match status" value="1"/>
</dbReference>
<dbReference type="AlphaFoldDB" id="A0AB35U0X3"/>
<dbReference type="EMBL" id="JALBUR010000005">
    <property type="protein sequence ID" value="MDX8419120.1"/>
    <property type="molecule type" value="Genomic_DNA"/>
</dbReference>
<dbReference type="Pfam" id="PF14748">
    <property type="entry name" value="P5CR_dimer"/>
    <property type="match status" value="1"/>
</dbReference>
<keyword evidence="4 5" id="KW-0560">Oxidoreductase</keyword>
<gene>
    <name evidence="5 10" type="primary">proC</name>
    <name evidence="10" type="ORF">MOZ60_03315</name>
</gene>
<keyword evidence="5" id="KW-0028">Amino-acid biosynthesis</keyword>
<dbReference type="GO" id="GO:0055129">
    <property type="term" value="P:L-proline biosynthetic process"/>
    <property type="evidence" value="ECO:0007669"/>
    <property type="project" value="UniProtKB-UniRule"/>
</dbReference>
<name>A0AB35U0X3_9FIRM</name>
<dbReference type="PANTHER" id="PTHR11645:SF0">
    <property type="entry name" value="PYRROLINE-5-CARBOXYLATE REDUCTASE 3"/>
    <property type="match status" value="1"/>
</dbReference>
<dbReference type="Gene3D" id="3.40.50.720">
    <property type="entry name" value="NAD(P)-binding Rossmann-like Domain"/>
    <property type="match status" value="1"/>
</dbReference>
<dbReference type="InterPro" id="IPR008927">
    <property type="entry name" value="6-PGluconate_DH-like_C_sf"/>
</dbReference>
<keyword evidence="11" id="KW-1185">Reference proteome</keyword>
<accession>A0AB35U0X3</accession>
<comment type="function">
    <text evidence="5">Catalyzes the reduction of 1-pyrroline-5-carboxylate (PCA) to L-proline.</text>
</comment>
<evidence type="ECO:0000256" key="1">
    <source>
        <dbReference type="ARBA" id="ARBA00005525"/>
    </source>
</evidence>
<dbReference type="SUPFAM" id="SSF48179">
    <property type="entry name" value="6-phosphogluconate dehydrogenase C-terminal domain-like"/>
    <property type="match status" value="1"/>
</dbReference>
<comment type="pathway">
    <text evidence="5">Amino-acid biosynthesis; L-proline biosynthesis; L-proline from L-glutamate 5-semialdehyde: step 1/1.</text>
</comment>
<dbReference type="InterPro" id="IPR036291">
    <property type="entry name" value="NAD(P)-bd_dom_sf"/>
</dbReference>
<evidence type="ECO:0000256" key="6">
    <source>
        <dbReference type="NCBIfam" id="TIGR00112"/>
    </source>
</evidence>
<proteinExistence type="inferred from homology"/>
<evidence type="ECO:0000259" key="9">
    <source>
        <dbReference type="Pfam" id="PF14748"/>
    </source>
</evidence>
<dbReference type="InterPro" id="IPR028939">
    <property type="entry name" value="P5C_Rdtase_cat_N"/>
</dbReference>
<dbReference type="Proteomes" id="UP001286174">
    <property type="component" value="Unassembled WGS sequence"/>
</dbReference>
<dbReference type="PANTHER" id="PTHR11645">
    <property type="entry name" value="PYRROLINE-5-CARBOXYLATE REDUCTASE"/>
    <property type="match status" value="1"/>
</dbReference>
<evidence type="ECO:0000256" key="4">
    <source>
        <dbReference type="ARBA" id="ARBA00023002"/>
    </source>
</evidence>
<comment type="catalytic activity">
    <reaction evidence="5">
        <text>L-proline + NAD(+) = (S)-1-pyrroline-5-carboxylate + NADH + 2 H(+)</text>
        <dbReference type="Rhea" id="RHEA:14105"/>
        <dbReference type="ChEBI" id="CHEBI:15378"/>
        <dbReference type="ChEBI" id="CHEBI:17388"/>
        <dbReference type="ChEBI" id="CHEBI:57540"/>
        <dbReference type="ChEBI" id="CHEBI:57945"/>
        <dbReference type="ChEBI" id="CHEBI:60039"/>
        <dbReference type="EC" id="1.5.1.2"/>
    </reaction>
</comment>